<organism evidence="3 4">
    <name type="scientific">Sedimentitalea arenosa</name>
    <dbReference type="NCBI Taxonomy" id="2798803"/>
    <lineage>
        <taxon>Bacteria</taxon>
        <taxon>Pseudomonadati</taxon>
        <taxon>Pseudomonadota</taxon>
        <taxon>Alphaproteobacteria</taxon>
        <taxon>Rhodobacterales</taxon>
        <taxon>Paracoccaceae</taxon>
        <taxon>Sedimentitalea</taxon>
    </lineage>
</organism>
<feature type="transmembrane region" description="Helical" evidence="1">
    <location>
        <begin position="283"/>
        <end position="299"/>
    </location>
</feature>
<name>A0A8J7M009_9RHOB</name>
<feature type="domain" description="VWFA" evidence="2">
    <location>
        <begin position="99"/>
        <end position="202"/>
    </location>
</feature>
<dbReference type="InterPro" id="IPR036465">
    <property type="entry name" value="vWFA_dom_sf"/>
</dbReference>
<dbReference type="InterPro" id="IPR002035">
    <property type="entry name" value="VWF_A"/>
</dbReference>
<keyword evidence="1" id="KW-0472">Membrane</keyword>
<dbReference type="AlphaFoldDB" id="A0A8J7M009"/>
<dbReference type="EMBL" id="JAELVR010000013">
    <property type="protein sequence ID" value="MBJ6373331.1"/>
    <property type="molecule type" value="Genomic_DNA"/>
</dbReference>
<dbReference type="SUPFAM" id="SSF53300">
    <property type="entry name" value="vWA-like"/>
    <property type="match status" value="1"/>
</dbReference>
<evidence type="ECO:0000313" key="4">
    <source>
        <dbReference type="Proteomes" id="UP000619079"/>
    </source>
</evidence>
<reference evidence="3" key="1">
    <citation type="submission" date="2020-12" db="EMBL/GenBank/DDBJ databases">
        <title>Sedimentitalea sp. nov., isolated from sand in Incheon.</title>
        <authorList>
            <person name="Kim W."/>
        </authorList>
    </citation>
    <scope>NUCLEOTIDE SEQUENCE</scope>
    <source>
        <strain evidence="3">CAU 1593</strain>
    </source>
</reference>
<dbReference type="Gene3D" id="3.40.50.410">
    <property type="entry name" value="von Willebrand factor, type A domain"/>
    <property type="match status" value="1"/>
</dbReference>
<dbReference type="Proteomes" id="UP000619079">
    <property type="component" value="Unassembled WGS sequence"/>
</dbReference>
<proteinExistence type="predicted"/>
<evidence type="ECO:0000313" key="3">
    <source>
        <dbReference type="EMBL" id="MBJ6373331.1"/>
    </source>
</evidence>
<dbReference type="Pfam" id="PF13519">
    <property type="entry name" value="VWA_2"/>
    <property type="match status" value="1"/>
</dbReference>
<dbReference type="RefSeq" id="WP_199026207.1">
    <property type="nucleotide sequence ID" value="NZ_JAELVR010000013.1"/>
</dbReference>
<feature type="transmembrane region" description="Helical" evidence="1">
    <location>
        <begin position="12"/>
        <end position="29"/>
    </location>
</feature>
<protein>
    <submittedName>
        <fullName evidence="3">VWA domain-containing protein</fullName>
    </submittedName>
</protein>
<keyword evidence="1" id="KW-0812">Transmembrane</keyword>
<comment type="caution">
    <text evidence="3">The sequence shown here is derived from an EMBL/GenBank/DDBJ whole genome shotgun (WGS) entry which is preliminary data.</text>
</comment>
<gene>
    <name evidence="3" type="ORF">JF290_17525</name>
</gene>
<sequence>MIDALDTFALLRPYWLLSVPLVVALAWWSHRRRGELGDWSRAIDAHLMQAMDRLGRIERSGRRGAGLAAFLAAGVVGVALTGPAVQIGEGQSFRNLDGVVFVMDVSPSMTRDPRWHEVVTLARAGLSVLATRPAALIVFAGDSYEAATLTTDHRPLGQTIALLTGDTVPDRGSRPALGLRDAAIMLSRADILAGDVVLFSDGAGLDDAALAAARDLKAEGARLIVAHLESEHGDASGIERLIRSASAERVAATDIDRFMDLLGDSDGARFRAQDFGLAIWTDYGRFLLCLALVPLAGLFRRRSR</sequence>
<evidence type="ECO:0000256" key="1">
    <source>
        <dbReference type="SAM" id="Phobius"/>
    </source>
</evidence>
<evidence type="ECO:0000259" key="2">
    <source>
        <dbReference type="Pfam" id="PF13519"/>
    </source>
</evidence>
<keyword evidence="1" id="KW-1133">Transmembrane helix</keyword>
<accession>A0A8J7M009</accession>
<feature type="transmembrane region" description="Helical" evidence="1">
    <location>
        <begin position="65"/>
        <end position="85"/>
    </location>
</feature>
<keyword evidence="4" id="KW-1185">Reference proteome</keyword>